<gene>
    <name evidence="1" type="ORF">EVAR_89334_1</name>
</gene>
<evidence type="ECO:0000313" key="1">
    <source>
        <dbReference type="EMBL" id="GBP69831.1"/>
    </source>
</evidence>
<dbReference type="EMBL" id="BGZK01001054">
    <property type="protein sequence ID" value="GBP69831.1"/>
    <property type="molecule type" value="Genomic_DNA"/>
</dbReference>
<organism evidence="1 2">
    <name type="scientific">Eumeta variegata</name>
    <name type="common">Bagworm moth</name>
    <name type="synonym">Eumeta japonica</name>
    <dbReference type="NCBI Taxonomy" id="151549"/>
    <lineage>
        <taxon>Eukaryota</taxon>
        <taxon>Metazoa</taxon>
        <taxon>Ecdysozoa</taxon>
        <taxon>Arthropoda</taxon>
        <taxon>Hexapoda</taxon>
        <taxon>Insecta</taxon>
        <taxon>Pterygota</taxon>
        <taxon>Neoptera</taxon>
        <taxon>Endopterygota</taxon>
        <taxon>Lepidoptera</taxon>
        <taxon>Glossata</taxon>
        <taxon>Ditrysia</taxon>
        <taxon>Tineoidea</taxon>
        <taxon>Psychidae</taxon>
        <taxon>Oiketicinae</taxon>
        <taxon>Eumeta</taxon>
    </lineage>
</organism>
<accession>A0A4C1Y0Q1</accession>
<sequence>MVTAEEQKFSVIVVTRLTFNKSQWLKEASLRRIKSNNTFSLKPYRKQELDKTITTRQYKNHYIQRRREVERQKLWADVPRMLAAGAHVEFTKKKSFATYFSLTPFWSFRVVQFLRCAPSNGRPVRPQCELFKYLSGNSQPALLIHLRRNIFFRSAPAC</sequence>
<dbReference type="AlphaFoldDB" id="A0A4C1Y0Q1"/>
<name>A0A4C1Y0Q1_EUMVA</name>
<comment type="caution">
    <text evidence="1">The sequence shown here is derived from an EMBL/GenBank/DDBJ whole genome shotgun (WGS) entry which is preliminary data.</text>
</comment>
<keyword evidence="2" id="KW-1185">Reference proteome</keyword>
<evidence type="ECO:0000313" key="2">
    <source>
        <dbReference type="Proteomes" id="UP000299102"/>
    </source>
</evidence>
<reference evidence="1 2" key="1">
    <citation type="journal article" date="2019" name="Commun. Biol.">
        <title>The bagworm genome reveals a unique fibroin gene that provides high tensile strength.</title>
        <authorList>
            <person name="Kono N."/>
            <person name="Nakamura H."/>
            <person name="Ohtoshi R."/>
            <person name="Tomita M."/>
            <person name="Numata K."/>
            <person name="Arakawa K."/>
        </authorList>
    </citation>
    <scope>NUCLEOTIDE SEQUENCE [LARGE SCALE GENOMIC DNA]</scope>
</reference>
<dbReference type="Proteomes" id="UP000299102">
    <property type="component" value="Unassembled WGS sequence"/>
</dbReference>
<protein>
    <submittedName>
        <fullName evidence="1">Uncharacterized protein</fullName>
    </submittedName>
</protein>
<proteinExistence type="predicted"/>